<dbReference type="GO" id="GO:0005737">
    <property type="term" value="C:cytoplasm"/>
    <property type="evidence" value="ECO:0007669"/>
    <property type="project" value="TreeGrafter"/>
</dbReference>
<dbReference type="GO" id="GO:0036064">
    <property type="term" value="C:ciliary basal body"/>
    <property type="evidence" value="ECO:0007669"/>
    <property type="project" value="TreeGrafter"/>
</dbReference>
<dbReference type="Proteomes" id="UP000812440">
    <property type="component" value="Chromosome 5"/>
</dbReference>
<organism evidence="5 6">
    <name type="scientific">Hymenochirus boettgeri</name>
    <name type="common">Congo dwarf clawed frog</name>
    <dbReference type="NCBI Taxonomy" id="247094"/>
    <lineage>
        <taxon>Eukaryota</taxon>
        <taxon>Metazoa</taxon>
        <taxon>Chordata</taxon>
        <taxon>Craniata</taxon>
        <taxon>Vertebrata</taxon>
        <taxon>Euteleostomi</taxon>
        <taxon>Amphibia</taxon>
        <taxon>Batrachia</taxon>
        <taxon>Anura</taxon>
        <taxon>Pipoidea</taxon>
        <taxon>Pipidae</taxon>
        <taxon>Pipinae</taxon>
        <taxon>Hymenochirus</taxon>
    </lineage>
</organism>
<feature type="region of interest" description="Disordered" evidence="3">
    <location>
        <begin position="348"/>
        <end position="472"/>
    </location>
</feature>
<dbReference type="InterPro" id="IPR058883">
    <property type="entry name" value="DZIP1_dom"/>
</dbReference>
<feature type="compositionally biased region" description="Polar residues" evidence="3">
    <location>
        <begin position="409"/>
        <end position="431"/>
    </location>
</feature>
<dbReference type="AlphaFoldDB" id="A0A8T2JQ45"/>
<dbReference type="InterPro" id="IPR051241">
    <property type="entry name" value="DZIP_RILPL"/>
</dbReference>
<evidence type="ECO:0000256" key="2">
    <source>
        <dbReference type="SAM" id="Coils"/>
    </source>
</evidence>
<name>A0A8T2JQ45_9PIPI</name>
<protein>
    <recommendedName>
        <fullName evidence="4">Cilium assembly protein DZIP1 domain-containing protein</fullName>
    </recommendedName>
</protein>
<dbReference type="PANTHER" id="PTHR21502">
    <property type="entry name" value="ZINC FINGER PROTEIN DZIP1"/>
    <property type="match status" value="1"/>
</dbReference>
<gene>
    <name evidence="5" type="ORF">GDO86_010359</name>
</gene>
<feature type="compositionally biased region" description="Acidic residues" evidence="3">
    <location>
        <begin position="391"/>
        <end position="403"/>
    </location>
</feature>
<feature type="compositionally biased region" description="Polar residues" evidence="3">
    <location>
        <begin position="502"/>
        <end position="518"/>
    </location>
</feature>
<dbReference type="GO" id="GO:0060271">
    <property type="term" value="P:cilium assembly"/>
    <property type="evidence" value="ECO:0007669"/>
    <property type="project" value="TreeGrafter"/>
</dbReference>
<feature type="compositionally biased region" description="Polar residues" evidence="3">
    <location>
        <begin position="307"/>
        <end position="333"/>
    </location>
</feature>
<evidence type="ECO:0000313" key="6">
    <source>
        <dbReference type="Proteomes" id="UP000812440"/>
    </source>
</evidence>
<feature type="region of interest" description="Disordered" evidence="3">
    <location>
        <begin position="486"/>
        <end position="524"/>
    </location>
</feature>
<feature type="coiled-coil region" evidence="2">
    <location>
        <begin position="8"/>
        <end position="182"/>
    </location>
</feature>
<evidence type="ECO:0000259" key="4">
    <source>
        <dbReference type="Pfam" id="PF25977"/>
    </source>
</evidence>
<keyword evidence="1 2" id="KW-0175">Coiled coil</keyword>
<proteinExistence type="predicted"/>
<accession>A0A8T2JQ45</accession>
<sequence>MPINLIFNQEAEDARNRQETIKRDFENMKEDERLKLQEEMDKLRHQFLTQLQDITIKNSTYESRFQNLESKNTMMSSLGDLVNEEDRQEQKRLQQEVKSLKEDFAQQQSEWKRKLKVIHKEHDLDRQELVHENERLKATLTNDQQAVDQQLAKQMRSLKSQLTDQNKLIKSQKQTIEELTRNKDLTRSIEVPQVILPVGAPPEEVSEDEDDFSLSQSLKNIEALRRDPDFIRHFRPILEQTLMEKLERLGCRKGAKGIPSSTFKNMTSLLATEREQKVRKHPEIKVIRSKLRKKVTHQVKQWRKNEGASQYKSSQLSIQQPSNQGSIPQSDQGTRQDKNRDVLMVGSQQSLNKAPVPSPRAKPFIRQNTTAGSNIIPSPRPSKESQKVSQIEDELEEESDWSDSEISHAKQTPRSVSFSKGLTNQGSNIQSLAKGLEQQLAKPRAKPVGGVETVKSQPIKTSKAAETLNYEEDSEYEFSSLEEITEHLSASERKPHPAVRQSAESTGSQGTSIWSSASLRAGGW</sequence>
<feature type="compositionally biased region" description="Polar residues" evidence="3">
    <location>
        <begin position="366"/>
        <end position="376"/>
    </location>
</feature>
<dbReference type="PANTHER" id="PTHR21502:SF8">
    <property type="entry name" value="CILIUM ASSEMBLY PROTEIN DZIP1L"/>
    <property type="match status" value="1"/>
</dbReference>
<dbReference type="OrthoDB" id="515971at2759"/>
<evidence type="ECO:0000313" key="5">
    <source>
        <dbReference type="EMBL" id="KAG8445554.1"/>
    </source>
</evidence>
<dbReference type="EMBL" id="JAACNH010000004">
    <property type="protein sequence ID" value="KAG8445554.1"/>
    <property type="molecule type" value="Genomic_DNA"/>
</dbReference>
<feature type="domain" description="Cilium assembly protein DZIP1" evidence="4">
    <location>
        <begin position="231"/>
        <end position="304"/>
    </location>
</feature>
<comment type="caution">
    <text evidence="5">The sequence shown here is derived from an EMBL/GenBank/DDBJ whole genome shotgun (WGS) entry which is preliminary data.</text>
</comment>
<evidence type="ECO:0000256" key="3">
    <source>
        <dbReference type="SAM" id="MobiDB-lite"/>
    </source>
</evidence>
<keyword evidence="6" id="KW-1185">Reference proteome</keyword>
<dbReference type="Pfam" id="PF25977">
    <property type="entry name" value="DZIP1"/>
    <property type="match status" value="1"/>
</dbReference>
<feature type="compositionally biased region" description="Basic and acidic residues" evidence="3">
    <location>
        <begin position="486"/>
        <end position="495"/>
    </location>
</feature>
<reference evidence="5" key="1">
    <citation type="thesis" date="2020" institute="ProQuest LLC" country="789 East Eisenhower Parkway, Ann Arbor, MI, USA">
        <title>Comparative Genomics and Chromosome Evolution.</title>
        <authorList>
            <person name="Mudd A.B."/>
        </authorList>
    </citation>
    <scope>NUCLEOTIDE SEQUENCE</scope>
    <source>
        <strain evidence="5">Female2</strain>
        <tissue evidence="5">Blood</tissue>
    </source>
</reference>
<feature type="region of interest" description="Disordered" evidence="3">
    <location>
        <begin position="297"/>
        <end position="336"/>
    </location>
</feature>
<evidence type="ECO:0000256" key="1">
    <source>
        <dbReference type="ARBA" id="ARBA00023054"/>
    </source>
</evidence>